<reference evidence="2 3" key="1">
    <citation type="journal article" date="2023" name="Plants (Basel)">
        <title>Bridging the Gap: Combining Genomics and Transcriptomics Approaches to Understand Stylosanthes scabra, an Orphan Legume from the Brazilian Caatinga.</title>
        <authorList>
            <person name="Ferreira-Neto J.R.C."/>
            <person name="da Silva M.D."/>
            <person name="Binneck E."/>
            <person name="de Melo N.F."/>
            <person name="da Silva R.H."/>
            <person name="de Melo A.L.T.M."/>
            <person name="Pandolfi V."/>
            <person name="Bustamante F.O."/>
            <person name="Brasileiro-Vidal A.C."/>
            <person name="Benko-Iseppon A.M."/>
        </authorList>
    </citation>
    <scope>NUCLEOTIDE SEQUENCE [LARGE SCALE GENOMIC DNA]</scope>
    <source>
        <tissue evidence="2">Leaves</tissue>
    </source>
</reference>
<dbReference type="Proteomes" id="UP001341840">
    <property type="component" value="Unassembled WGS sequence"/>
</dbReference>
<gene>
    <name evidence="2" type="ORF">PIB30_068970</name>
</gene>
<protein>
    <submittedName>
        <fullName evidence="2">Uncharacterized protein</fullName>
    </submittedName>
</protein>
<name>A0ABU6WP22_9FABA</name>
<evidence type="ECO:0000256" key="1">
    <source>
        <dbReference type="SAM" id="MobiDB-lite"/>
    </source>
</evidence>
<evidence type="ECO:0000313" key="3">
    <source>
        <dbReference type="Proteomes" id="UP001341840"/>
    </source>
</evidence>
<dbReference type="EMBL" id="JASCZI010181991">
    <property type="protein sequence ID" value="MED6186671.1"/>
    <property type="molecule type" value="Genomic_DNA"/>
</dbReference>
<comment type="caution">
    <text evidence="2">The sequence shown here is derived from an EMBL/GenBank/DDBJ whole genome shotgun (WGS) entry which is preliminary data.</text>
</comment>
<organism evidence="2 3">
    <name type="scientific">Stylosanthes scabra</name>
    <dbReference type="NCBI Taxonomy" id="79078"/>
    <lineage>
        <taxon>Eukaryota</taxon>
        <taxon>Viridiplantae</taxon>
        <taxon>Streptophyta</taxon>
        <taxon>Embryophyta</taxon>
        <taxon>Tracheophyta</taxon>
        <taxon>Spermatophyta</taxon>
        <taxon>Magnoliopsida</taxon>
        <taxon>eudicotyledons</taxon>
        <taxon>Gunneridae</taxon>
        <taxon>Pentapetalae</taxon>
        <taxon>rosids</taxon>
        <taxon>fabids</taxon>
        <taxon>Fabales</taxon>
        <taxon>Fabaceae</taxon>
        <taxon>Papilionoideae</taxon>
        <taxon>50 kb inversion clade</taxon>
        <taxon>dalbergioids sensu lato</taxon>
        <taxon>Dalbergieae</taxon>
        <taxon>Pterocarpus clade</taxon>
        <taxon>Stylosanthes</taxon>
    </lineage>
</organism>
<proteinExistence type="predicted"/>
<evidence type="ECO:0000313" key="2">
    <source>
        <dbReference type="EMBL" id="MED6186671.1"/>
    </source>
</evidence>
<accession>A0ABU6WP22</accession>
<keyword evidence="3" id="KW-1185">Reference proteome</keyword>
<feature type="non-terminal residue" evidence="2">
    <location>
        <position position="1"/>
    </location>
</feature>
<feature type="compositionally biased region" description="Basic and acidic residues" evidence="1">
    <location>
        <begin position="38"/>
        <end position="55"/>
    </location>
</feature>
<sequence length="67" mass="7649">DFPALLKDGFVVPGTFSQSRKKSDQTKALPEDSGDCTRLLEQRGRERTEGEERWQQQEGGNQCHLRT</sequence>
<feature type="region of interest" description="Disordered" evidence="1">
    <location>
        <begin position="14"/>
        <end position="67"/>
    </location>
</feature>